<dbReference type="AlphaFoldDB" id="A0A0E9P5Y5"/>
<reference evidence="2" key="1">
    <citation type="submission" date="2014-11" db="EMBL/GenBank/DDBJ databases">
        <authorList>
            <person name="Amaro Gonzalez C."/>
        </authorList>
    </citation>
    <scope>NUCLEOTIDE SEQUENCE</scope>
</reference>
<name>A0A0E9P5Y5_ANGAN</name>
<protein>
    <submittedName>
        <fullName evidence="2">Uncharacterized protein</fullName>
    </submittedName>
</protein>
<keyword evidence="1" id="KW-0812">Transmembrane</keyword>
<keyword evidence="1" id="KW-0472">Membrane</keyword>
<proteinExistence type="predicted"/>
<dbReference type="EMBL" id="GBXM01108596">
    <property type="protein sequence ID" value="JAG99980.1"/>
    <property type="molecule type" value="Transcribed_RNA"/>
</dbReference>
<evidence type="ECO:0000313" key="2">
    <source>
        <dbReference type="EMBL" id="JAG99980.1"/>
    </source>
</evidence>
<sequence>MFSEIFCYIYKSAVLHFSSISSLICTHLFLLRMWELGGTLHLCCNVKQEGIGIAR</sequence>
<keyword evidence="1" id="KW-1133">Transmembrane helix</keyword>
<reference evidence="2" key="2">
    <citation type="journal article" date="2015" name="Fish Shellfish Immunol.">
        <title>Early steps in the European eel (Anguilla anguilla)-Vibrio vulnificus interaction in the gills: Role of the RtxA13 toxin.</title>
        <authorList>
            <person name="Callol A."/>
            <person name="Pajuelo D."/>
            <person name="Ebbesson L."/>
            <person name="Teles M."/>
            <person name="MacKenzie S."/>
            <person name="Amaro C."/>
        </authorList>
    </citation>
    <scope>NUCLEOTIDE SEQUENCE</scope>
</reference>
<feature type="transmembrane region" description="Helical" evidence="1">
    <location>
        <begin position="12"/>
        <end position="31"/>
    </location>
</feature>
<accession>A0A0E9P5Y5</accession>
<organism evidence="2">
    <name type="scientific">Anguilla anguilla</name>
    <name type="common">European freshwater eel</name>
    <name type="synonym">Muraena anguilla</name>
    <dbReference type="NCBI Taxonomy" id="7936"/>
    <lineage>
        <taxon>Eukaryota</taxon>
        <taxon>Metazoa</taxon>
        <taxon>Chordata</taxon>
        <taxon>Craniata</taxon>
        <taxon>Vertebrata</taxon>
        <taxon>Euteleostomi</taxon>
        <taxon>Actinopterygii</taxon>
        <taxon>Neopterygii</taxon>
        <taxon>Teleostei</taxon>
        <taxon>Anguilliformes</taxon>
        <taxon>Anguillidae</taxon>
        <taxon>Anguilla</taxon>
    </lineage>
</organism>
<evidence type="ECO:0000256" key="1">
    <source>
        <dbReference type="SAM" id="Phobius"/>
    </source>
</evidence>